<dbReference type="Proteomes" id="UP000037069">
    <property type="component" value="Unassembled WGS sequence"/>
</dbReference>
<proteinExistence type="predicted"/>
<evidence type="ECO:0000313" key="1">
    <source>
        <dbReference type="EMBL" id="KNC30625.1"/>
    </source>
</evidence>
<dbReference type="EMBL" id="JRES01000501">
    <property type="protein sequence ID" value="KNC30625.1"/>
    <property type="molecule type" value="Genomic_DNA"/>
</dbReference>
<feature type="non-terminal residue" evidence="1">
    <location>
        <position position="1"/>
    </location>
</feature>
<dbReference type="AlphaFoldDB" id="A0A0L0CEE4"/>
<comment type="caution">
    <text evidence="1">The sequence shown here is derived from an EMBL/GenBank/DDBJ whole genome shotgun (WGS) entry which is preliminary data.</text>
</comment>
<keyword evidence="2" id="KW-1185">Reference proteome</keyword>
<organism evidence="1 2">
    <name type="scientific">Lucilia cuprina</name>
    <name type="common">Green bottle fly</name>
    <name type="synonym">Australian sheep blowfly</name>
    <dbReference type="NCBI Taxonomy" id="7375"/>
    <lineage>
        <taxon>Eukaryota</taxon>
        <taxon>Metazoa</taxon>
        <taxon>Ecdysozoa</taxon>
        <taxon>Arthropoda</taxon>
        <taxon>Hexapoda</taxon>
        <taxon>Insecta</taxon>
        <taxon>Pterygota</taxon>
        <taxon>Neoptera</taxon>
        <taxon>Endopterygota</taxon>
        <taxon>Diptera</taxon>
        <taxon>Brachycera</taxon>
        <taxon>Muscomorpha</taxon>
        <taxon>Oestroidea</taxon>
        <taxon>Calliphoridae</taxon>
        <taxon>Luciliinae</taxon>
        <taxon>Lucilia</taxon>
    </lineage>
</organism>
<protein>
    <submittedName>
        <fullName evidence="1">Uncharacterized protein</fullName>
    </submittedName>
</protein>
<sequence>SCHNRFSRSLHRQKKLPSKQKIFSSFIYSSSAATTTVFFDTDRGGIPVAERRDQTHCVLKIIKLKGQTKSQTII</sequence>
<gene>
    <name evidence="1" type="ORF">FF38_11709</name>
</gene>
<accession>A0A0L0CEE4</accession>
<evidence type="ECO:0000313" key="2">
    <source>
        <dbReference type="Proteomes" id="UP000037069"/>
    </source>
</evidence>
<name>A0A0L0CEE4_LUCCU</name>
<reference evidence="1 2" key="1">
    <citation type="journal article" date="2015" name="Nat. Commun.">
        <title>Lucilia cuprina genome unlocks parasitic fly biology to underpin future interventions.</title>
        <authorList>
            <person name="Anstead C.A."/>
            <person name="Korhonen P.K."/>
            <person name="Young N.D."/>
            <person name="Hall R.S."/>
            <person name="Jex A.R."/>
            <person name="Murali S.C."/>
            <person name="Hughes D.S."/>
            <person name="Lee S.F."/>
            <person name="Perry T."/>
            <person name="Stroehlein A.J."/>
            <person name="Ansell B.R."/>
            <person name="Breugelmans B."/>
            <person name="Hofmann A."/>
            <person name="Qu J."/>
            <person name="Dugan S."/>
            <person name="Lee S.L."/>
            <person name="Chao H."/>
            <person name="Dinh H."/>
            <person name="Han Y."/>
            <person name="Doddapaneni H.V."/>
            <person name="Worley K.C."/>
            <person name="Muzny D.M."/>
            <person name="Ioannidis P."/>
            <person name="Waterhouse R.M."/>
            <person name="Zdobnov E.M."/>
            <person name="James P.J."/>
            <person name="Bagnall N.H."/>
            <person name="Kotze A.C."/>
            <person name="Gibbs R.A."/>
            <person name="Richards S."/>
            <person name="Batterham P."/>
            <person name="Gasser R.B."/>
        </authorList>
    </citation>
    <scope>NUCLEOTIDE SEQUENCE [LARGE SCALE GENOMIC DNA]</scope>
    <source>
        <strain evidence="1 2">LS</strain>
        <tissue evidence="1">Full body</tissue>
    </source>
</reference>